<dbReference type="AlphaFoldDB" id="A0A445M9D9"/>
<feature type="transmembrane region" description="Helical" evidence="2">
    <location>
        <begin position="31"/>
        <end position="52"/>
    </location>
</feature>
<feature type="region of interest" description="Disordered" evidence="1">
    <location>
        <begin position="260"/>
        <end position="304"/>
    </location>
</feature>
<feature type="region of interest" description="Disordered" evidence="1">
    <location>
        <begin position="52"/>
        <end position="127"/>
    </location>
</feature>
<proteinExistence type="predicted"/>
<feature type="compositionally biased region" description="Polar residues" evidence="1">
    <location>
        <begin position="415"/>
        <end position="425"/>
    </location>
</feature>
<feature type="region of interest" description="Disordered" evidence="1">
    <location>
        <begin position="1"/>
        <end position="21"/>
    </location>
</feature>
<dbReference type="EMBL" id="KV875463">
    <property type="protein sequence ID" value="RZR70814.1"/>
    <property type="molecule type" value="Genomic_DNA"/>
</dbReference>
<evidence type="ECO:0000313" key="3">
    <source>
        <dbReference type="EMBL" id="RZR70814.1"/>
    </source>
</evidence>
<dbReference type="Proteomes" id="UP000290560">
    <property type="component" value="Unassembled WGS sequence"/>
</dbReference>
<evidence type="ECO:0000256" key="2">
    <source>
        <dbReference type="SAM" id="Phobius"/>
    </source>
</evidence>
<protein>
    <submittedName>
        <fullName evidence="3">Uncharacterized protein</fullName>
    </submittedName>
</protein>
<name>A0A445M9D9_ENSVE</name>
<keyword evidence="2" id="KW-1133">Transmembrane helix</keyword>
<sequence length="560" mass="61940">MEAAAEVGAGKEDKRRRKKSWAKIEVPGGGGILILGGVLIAAAVGAGTAFVARRAQRRRSSTTAKPADDENDSASKPPTSKNPDVGGTEDTILEDDTHNDGCGSIEQTSEESEFVLVNGTGEGSEQMLEKPDLLVGEEIPSTETLLDVSQQPTEQPLHESEITFAHEEEEDDGASSMESKHGMNYHQVELARDDEEKEDEASLKEGAQLNMTELDEASTDSQFDQVNREDEADSVLAEKIRGEVEVLLIESRIEMTEFSAVKDIDEQEEEEEEASSTAIIVEETKPQLEMSQQQTEQAMDEPKIILVDEEIDDKKAMSSESESGMNDHQTELVYDNEAEEENESGLHQTQPGVIECCSADVRGESMLEQMYKGSELSTMKDINEMEEVSSTGSQDIAGSSAEEEEEAEMREEGSDSTGVSSTESNADAIWPAEVIEQEKILRAVEAVADTVDQLDTWAETKNMIHVEEEEEEEEEEEQQKEIILVKQATVDDVMATDLTTEKEKLPMMDWISMNSPTRLFLLVAVMAFILGFLSFVDHFIKLSSRLYQILSPSSENRQEL</sequence>
<evidence type="ECO:0000256" key="1">
    <source>
        <dbReference type="SAM" id="MobiDB-lite"/>
    </source>
</evidence>
<organism evidence="3">
    <name type="scientific">Ensete ventricosum</name>
    <name type="common">Abyssinian banana</name>
    <name type="synonym">Musa ensete</name>
    <dbReference type="NCBI Taxonomy" id="4639"/>
    <lineage>
        <taxon>Eukaryota</taxon>
        <taxon>Viridiplantae</taxon>
        <taxon>Streptophyta</taxon>
        <taxon>Embryophyta</taxon>
        <taxon>Tracheophyta</taxon>
        <taxon>Spermatophyta</taxon>
        <taxon>Magnoliopsida</taxon>
        <taxon>Liliopsida</taxon>
        <taxon>Zingiberales</taxon>
        <taxon>Musaceae</taxon>
        <taxon>Ensete</taxon>
    </lineage>
</organism>
<gene>
    <name evidence="3" type="ORF">BHM03_00001740</name>
</gene>
<feature type="region of interest" description="Disordered" evidence="1">
    <location>
        <begin position="386"/>
        <end position="429"/>
    </location>
</feature>
<keyword evidence="2" id="KW-0812">Transmembrane</keyword>
<accession>A0A445M9D9</accession>
<feature type="compositionally biased region" description="Acidic residues" evidence="1">
    <location>
        <begin position="265"/>
        <end position="274"/>
    </location>
</feature>
<keyword evidence="2" id="KW-0472">Membrane</keyword>
<feature type="region of interest" description="Disordered" evidence="1">
    <location>
        <begin position="167"/>
        <end position="230"/>
    </location>
</feature>
<reference evidence="3" key="1">
    <citation type="journal article" date="2018" name="Data Brief">
        <title>Genome sequence data from 17 accessions of Ensete ventricosum, a staple food crop for millions in Ethiopia.</title>
        <authorList>
            <person name="Yemataw Z."/>
            <person name="Muzemil S."/>
            <person name="Ambachew D."/>
            <person name="Tripathi L."/>
            <person name="Tesfaye K."/>
            <person name="Chala A."/>
            <person name="Farbos A."/>
            <person name="O'Neill P."/>
            <person name="Moore K."/>
            <person name="Grant M."/>
            <person name="Studholme D.J."/>
        </authorList>
    </citation>
    <scope>NUCLEOTIDE SEQUENCE [LARGE SCALE GENOMIC DNA]</scope>
    <source>
        <tissue evidence="3">Leaf</tissue>
    </source>
</reference>
<feature type="transmembrane region" description="Helical" evidence="2">
    <location>
        <begin position="519"/>
        <end position="540"/>
    </location>
</feature>